<name>A0A0E9UM44_ANGAN</name>
<reference evidence="2" key="2">
    <citation type="journal article" date="2015" name="Fish Shellfish Immunol.">
        <title>Early steps in the European eel (Anguilla anguilla)-Vibrio vulnificus interaction in the gills: Role of the RtxA13 toxin.</title>
        <authorList>
            <person name="Callol A."/>
            <person name="Pajuelo D."/>
            <person name="Ebbesson L."/>
            <person name="Teles M."/>
            <person name="MacKenzie S."/>
            <person name="Amaro C."/>
        </authorList>
    </citation>
    <scope>NUCLEOTIDE SEQUENCE</scope>
</reference>
<reference evidence="2" key="1">
    <citation type="submission" date="2014-11" db="EMBL/GenBank/DDBJ databases">
        <authorList>
            <person name="Amaro Gonzalez C."/>
        </authorList>
    </citation>
    <scope>NUCLEOTIDE SEQUENCE</scope>
</reference>
<protein>
    <submittedName>
        <fullName evidence="2">Uncharacterized protein</fullName>
    </submittedName>
</protein>
<proteinExistence type="predicted"/>
<evidence type="ECO:0000313" key="2">
    <source>
        <dbReference type="EMBL" id="JAH66300.1"/>
    </source>
</evidence>
<accession>A0A0E9UM44</accession>
<dbReference type="AlphaFoldDB" id="A0A0E9UM44"/>
<organism evidence="2">
    <name type="scientific">Anguilla anguilla</name>
    <name type="common">European freshwater eel</name>
    <name type="synonym">Muraena anguilla</name>
    <dbReference type="NCBI Taxonomy" id="7936"/>
    <lineage>
        <taxon>Eukaryota</taxon>
        <taxon>Metazoa</taxon>
        <taxon>Chordata</taxon>
        <taxon>Craniata</taxon>
        <taxon>Vertebrata</taxon>
        <taxon>Euteleostomi</taxon>
        <taxon>Actinopterygii</taxon>
        <taxon>Neopterygii</taxon>
        <taxon>Teleostei</taxon>
        <taxon>Anguilliformes</taxon>
        <taxon>Anguillidae</taxon>
        <taxon>Anguilla</taxon>
    </lineage>
</organism>
<feature type="region of interest" description="Disordered" evidence="1">
    <location>
        <begin position="1"/>
        <end position="20"/>
    </location>
</feature>
<evidence type="ECO:0000256" key="1">
    <source>
        <dbReference type="SAM" id="MobiDB-lite"/>
    </source>
</evidence>
<sequence length="45" mass="5124">MKEELSKLSHSSSTPIHSVEEQRALKSRLTFFCVAKLGETYNQLV</sequence>
<dbReference type="EMBL" id="GBXM01042277">
    <property type="protein sequence ID" value="JAH66300.1"/>
    <property type="molecule type" value="Transcribed_RNA"/>
</dbReference>